<dbReference type="Gene3D" id="3.90.1310.10">
    <property type="entry name" value="Penicillin-binding protein 2a (Domain 2)"/>
    <property type="match status" value="1"/>
</dbReference>
<reference evidence="17" key="1">
    <citation type="submission" date="2021-02" db="EMBL/GenBank/DDBJ databases">
        <title>Skermanella TT6 skin isolate.</title>
        <authorList>
            <person name="Lee K."/>
            <person name="Ganzorig M."/>
        </authorList>
    </citation>
    <scope>NUCLEOTIDE SEQUENCE</scope>
    <source>
        <strain evidence="17">TT6</strain>
    </source>
</reference>
<keyword evidence="6" id="KW-0645">Protease</keyword>
<evidence type="ECO:0000256" key="12">
    <source>
        <dbReference type="ARBA" id="ARBA00023136"/>
    </source>
</evidence>
<evidence type="ECO:0000256" key="13">
    <source>
        <dbReference type="ARBA" id="ARBA00023316"/>
    </source>
</evidence>
<dbReference type="SUPFAM" id="SSF56601">
    <property type="entry name" value="beta-lactamase/transpeptidase-like"/>
    <property type="match status" value="1"/>
</dbReference>
<keyword evidence="4" id="KW-0997">Cell inner membrane</keyword>
<keyword evidence="10" id="KW-0573">Peptidoglycan synthesis</keyword>
<dbReference type="PANTHER" id="PTHR30627:SF2">
    <property type="entry name" value="PEPTIDOGLYCAN D,D-TRANSPEPTIDASE MRDA"/>
    <property type="match status" value="1"/>
</dbReference>
<feature type="region of interest" description="Disordered" evidence="14">
    <location>
        <begin position="607"/>
        <end position="635"/>
    </location>
</feature>
<accession>A0ABX7B9E8</accession>
<organism evidence="17 18">
    <name type="scientific">Skermanella cutis</name>
    <dbReference type="NCBI Taxonomy" id="2775420"/>
    <lineage>
        <taxon>Bacteria</taxon>
        <taxon>Pseudomonadati</taxon>
        <taxon>Pseudomonadota</taxon>
        <taxon>Alphaproteobacteria</taxon>
        <taxon>Rhodospirillales</taxon>
        <taxon>Azospirillaceae</taxon>
        <taxon>Skermanella</taxon>
    </lineage>
</organism>
<dbReference type="Gene3D" id="3.30.1390.30">
    <property type="entry name" value="Penicillin-binding protein 2a, domain 3"/>
    <property type="match status" value="1"/>
</dbReference>
<evidence type="ECO:0000256" key="7">
    <source>
        <dbReference type="ARBA" id="ARBA00022692"/>
    </source>
</evidence>
<evidence type="ECO:0000256" key="9">
    <source>
        <dbReference type="ARBA" id="ARBA00022960"/>
    </source>
</evidence>
<evidence type="ECO:0000256" key="3">
    <source>
        <dbReference type="ARBA" id="ARBA00022475"/>
    </source>
</evidence>
<feature type="domain" description="Penicillin-binding protein transpeptidase" evidence="15">
    <location>
        <begin position="262"/>
        <end position="597"/>
    </location>
</feature>
<evidence type="ECO:0000256" key="11">
    <source>
        <dbReference type="ARBA" id="ARBA00022989"/>
    </source>
</evidence>
<dbReference type="NCBIfam" id="TIGR03423">
    <property type="entry name" value="pbp2_mrdA"/>
    <property type="match status" value="1"/>
</dbReference>
<keyword evidence="8 17" id="KW-0378">Hydrolase</keyword>
<dbReference type="GO" id="GO:0009002">
    <property type="term" value="F:serine-type D-Ala-D-Ala carboxypeptidase activity"/>
    <property type="evidence" value="ECO:0007669"/>
    <property type="project" value="UniProtKB-EC"/>
</dbReference>
<protein>
    <submittedName>
        <fullName evidence="17">Penicillin-binding protein 2</fullName>
        <ecNumber evidence="17">3.4.16.4</ecNumber>
    </submittedName>
</protein>
<dbReference type="InterPro" id="IPR017790">
    <property type="entry name" value="Penicillin-binding_protein_2"/>
</dbReference>
<gene>
    <name evidence="17" type="primary">mrdA</name>
    <name evidence="17" type="ORF">IGS68_03815</name>
</gene>
<dbReference type="Proteomes" id="UP000595197">
    <property type="component" value="Chromosome"/>
</dbReference>
<dbReference type="EMBL" id="CP067420">
    <property type="protein sequence ID" value="QQP90395.1"/>
    <property type="molecule type" value="Genomic_DNA"/>
</dbReference>
<evidence type="ECO:0000256" key="10">
    <source>
        <dbReference type="ARBA" id="ARBA00022984"/>
    </source>
</evidence>
<feature type="domain" description="Penicillin-binding protein dimerisation" evidence="16">
    <location>
        <begin position="59"/>
        <end position="228"/>
    </location>
</feature>
<evidence type="ECO:0000256" key="8">
    <source>
        <dbReference type="ARBA" id="ARBA00022801"/>
    </source>
</evidence>
<feature type="compositionally biased region" description="Low complexity" evidence="14">
    <location>
        <begin position="609"/>
        <end position="626"/>
    </location>
</feature>
<dbReference type="InterPro" id="IPR001460">
    <property type="entry name" value="PCN-bd_Tpept"/>
</dbReference>
<sequence>MERDTDRYRSLTRRALMLGGMQAGLLSTLVARMYYLQVLESDRYTVLAEENRINMRLLAPSRGQVLDRFGVPLAVNQQNFRVVMVSEQARKIDRMLTLISEIVPLTEADWRRITREIQRKRAFVPVTVKENLTWDQVTMIEVNAPDLPGVSIEVGELRSYPYEAATAHFLGYVGAVSESELNGDPVLALPGFRIGKSGMEKFHDASLRGVAGTSQLEVNAVGRVIRELSRQEGQPGRDLTLTIDIGLQQYAQDRLKEEKSAAAVVMDVHTGGIYSMASNPSYDPNLFTTGINAEAWEDLLSDPTTPLTNKVVAGQYAPGSTFKMLVALAALDSGIVGPRHTVFCPGHMDLGDHRFHCWKKGGHGTLDLVGALKHSCDTFFYDLARRIGIDRIHDMAKRFGMGQRTQLDLPSERPGLIPSREWKQANLGKSWTQGESLIAAIGQGYVLATPLQLAVMLSRLVNGGFAVKPHLTKQIERGPAEQTAWPSLGVNKGHLDLVLQGMNAVMNQPGGTAYKMRIAEAGFEMGGKTGTSQVRRITMAERSTGVLKNEQLPWRQRDHALFVGFAPLHAPRYACAVIVEHGGGGSAVAAPIARDILLEVQRRDSARGVPQVSSAVPAAEPAQPAPGDKPGRIGG</sequence>
<keyword evidence="3" id="KW-1003">Cell membrane</keyword>
<evidence type="ECO:0000259" key="15">
    <source>
        <dbReference type="Pfam" id="PF00905"/>
    </source>
</evidence>
<dbReference type="InterPro" id="IPR005311">
    <property type="entry name" value="PBP_dimer"/>
</dbReference>
<dbReference type="Pfam" id="PF03717">
    <property type="entry name" value="PBP_dimer"/>
    <property type="match status" value="1"/>
</dbReference>
<keyword evidence="18" id="KW-1185">Reference proteome</keyword>
<evidence type="ECO:0000313" key="18">
    <source>
        <dbReference type="Proteomes" id="UP000595197"/>
    </source>
</evidence>
<keyword evidence="5 17" id="KW-0121">Carboxypeptidase</keyword>
<dbReference type="InterPro" id="IPR036138">
    <property type="entry name" value="PBP_dimer_sf"/>
</dbReference>
<proteinExistence type="predicted"/>
<keyword evidence="13" id="KW-0961">Cell wall biogenesis/degradation</keyword>
<dbReference type="EC" id="3.4.16.4" evidence="17"/>
<dbReference type="InterPro" id="IPR012338">
    <property type="entry name" value="Beta-lactam/transpept-like"/>
</dbReference>
<keyword evidence="9" id="KW-0133">Cell shape</keyword>
<evidence type="ECO:0000256" key="14">
    <source>
        <dbReference type="SAM" id="MobiDB-lite"/>
    </source>
</evidence>
<dbReference type="SUPFAM" id="SSF56519">
    <property type="entry name" value="Penicillin binding protein dimerisation domain"/>
    <property type="match status" value="1"/>
</dbReference>
<dbReference type="PANTHER" id="PTHR30627">
    <property type="entry name" value="PEPTIDOGLYCAN D,D-TRANSPEPTIDASE"/>
    <property type="match status" value="1"/>
</dbReference>
<comment type="subcellular location">
    <subcellularLocation>
        <location evidence="2">Cell membrane</location>
    </subcellularLocation>
    <subcellularLocation>
        <location evidence="1">Membrane</location>
        <topology evidence="1">Single-pass membrane protein</topology>
    </subcellularLocation>
</comment>
<evidence type="ECO:0000259" key="16">
    <source>
        <dbReference type="Pfam" id="PF03717"/>
    </source>
</evidence>
<dbReference type="RefSeq" id="WP_201077441.1">
    <property type="nucleotide sequence ID" value="NZ_CP067420.1"/>
</dbReference>
<evidence type="ECO:0000256" key="2">
    <source>
        <dbReference type="ARBA" id="ARBA00004236"/>
    </source>
</evidence>
<dbReference type="Pfam" id="PF00905">
    <property type="entry name" value="Transpeptidase"/>
    <property type="match status" value="1"/>
</dbReference>
<evidence type="ECO:0000313" key="17">
    <source>
        <dbReference type="EMBL" id="QQP90395.1"/>
    </source>
</evidence>
<evidence type="ECO:0000256" key="5">
    <source>
        <dbReference type="ARBA" id="ARBA00022645"/>
    </source>
</evidence>
<name>A0ABX7B9E8_9PROT</name>
<evidence type="ECO:0000256" key="6">
    <source>
        <dbReference type="ARBA" id="ARBA00022670"/>
    </source>
</evidence>
<dbReference type="InterPro" id="IPR050515">
    <property type="entry name" value="Beta-lactam/transpept"/>
</dbReference>
<evidence type="ECO:0000256" key="4">
    <source>
        <dbReference type="ARBA" id="ARBA00022519"/>
    </source>
</evidence>
<keyword evidence="11" id="KW-1133">Transmembrane helix</keyword>
<evidence type="ECO:0000256" key="1">
    <source>
        <dbReference type="ARBA" id="ARBA00004167"/>
    </source>
</evidence>
<dbReference type="Gene3D" id="3.40.710.10">
    <property type="entry name" value="DD-peptidase/beta-lactamase superfamily"/>
    <property type="match status" value="1"/>
</dbReference>
<keyword evidence="7" id="KW-0812">Transmembrane</keyword>
<keyword evidence="12" id="KW-0472">Membrane</keyword>